<organism evidence="2 3">
    <name type="scientific">Desulfotomaculum copahuensis</name>
    <dbReference type="NCBI Taxonomy" id="1838280"/>
    <lineage>
        <taxon>Bacteria</taxon>
        <taxon>Bacillati</taxon>
        <taxon>Bacillota</taxon>
        <taxon>Clostridia</taxon>
        <taxon>Eubacteriales</taxon>
        <taxon>Desulfotomaculaceae</taxon>
        <taxon>Desulfotomaculum</taxon>
    </lineage>
</organism>
<keyword evidence="2" id="KW-0378">Hydrolase</keyword>
<dbReference type="STRING" id="1838280.A6M21_04040"/>
<proteinExistence type="predicted"/>
<keyword evidence="3" id="KW-1185">Reference proteome</keyword>
<gene>
    <name evidence="2" type="ORF">A6M21_04040</name>
</gene>
<sequence length="274" mass="31072">MQPAQLQALKEWFIRYVRVFYSDDPAVQDGIHLKEAHTGRVCEEMRLLGNSLHLEAADLNLAEAVALLHDVGRFKQYATYRTFNDRRSENHALLGIRELAGTGALSGLPAEEENLITKAVEYHNRRELPHPLPERQSLFARLIRDADKLDILYLFTESLARENQKPNRALNSALPNTPGYSPVLIHNLLQGRLCRYDDMKNYNDRKLLMLSWVYDINFPWTLAEINRRGYLEKILDGLPATGEIRQAGERLRAAVTRKTVRPAPGAGMTAGTGS</sequence>
<evidence type="ECO:0000259" key="1">
    <source>
        <dbReference type="PROSITE" id="PS51831"/>
    </source>
</evidence>
<dbReference type="AlphaFoldDB" id="A0A1B7LIG3"/>
<dbReference type="InterPro" id="IPR003607">
    <property type="entry name" value="HD/PDEase_dom"/>
</dbReference>
<dbReference type="Gene3D" id="1.10.3210.10">
    <property type="entry name" value="Hypothetical protein af1432"/>
    <property type="match status" value="1"/>
</dbReference>
<dbReference type="Proteomes" id="UP000078532">
    <property type="component" value="Unassembled WGS sequence"/>
</dbReference>
<dbReference type="PROSITE" id="PS51831">
    <property type="entry name" value="HD"/>
    <property type="match status" value="1"/>
</dbReference>
<reference evidence="2 3" key="1">
    <citation type="submission" date="2016-04" db="EMBL/GenBank/DDBJ databases">
        <authorList>
            <person name="Evans L.H."/>
            <person name="Alamgir A."/>
            <person name="Owens N."/>
            <person name="Weber N.D."/>
            <person name="Virtaneva K."/>
            <person name="Barbian K."/>
            <person name="Babar A."/>
            <person name="Rosenke K."/>
        </authorList>
    </citation>
    <scope>NUCLEOTIDE SEQUENCE [LARGE SCALE GENOMIC DNA]</scope>
    <source>
        <strain evidence="2 3">LMa1</strain>
    </source>
</reference>
<dbReference type="Pfam" id="PF01966">
    <property type="entry name" value="HD"/>
    <property type="match status" value="1"/>
</dbReference>
<dbReference type="SUPFAM" id="SSF109604">
    <property type="entry name" value="HD-domain/PDEase-like"/>
    <property type="match status" value="1"/>
</dbReference>
<evidence type="ECO:0000313" key="3">
    <source>
        <dbReference type="Proteomes" id="UP000078532"/>
    </source>
</evidence>
<comment type="caution">
    <text evidence="2">The sequence shown here is derived from an EMBL/GenBank/DDBJ whole genome shotgun (WGS) entry which is preliminary data.</text>
</comment>
<evidence type="ECO:0000313" key="2">
    <source>
        <dbReference type="EMBL" id="OAT86097.1"/>
    </source>
</evidence>
<feature type="domain" description="HD" evidence="1">
    <location>
        <begin position="41"/>
        <end position="152"/>
    </location>
</feature>
<dbReference type="EMBL" id="LYVF01000040">
    <property type="protein sequence ID" value="OAT86097.1"/>
    <property type="molecule type" value="Genomic_DNA"/>
</dbReference>
<accession>A0A1B7LIG3</accession>
<dbReference type="InterPro" id="IPR006674">
    <property type="entry name" value="HD_domain"/>
</dbReference>
<dbReference type="CDD" id="cd00077">
    <property type="entry name" value="HDc"/>
    <property type="match status" value="1"/>
</dbReference>
<dbReference type="OrthoDB" id="9797344at2"/>
<dbReference type="GO" id="GO:0016787">
    <property type="term" value="F:hydrolase activity"/>
    <property type="evidence" value="ECO:0007669"/>
    <property type="project" value="UniProtKB-KW"/>
</dbReference>
<dbReference type="RefSeq" id="WP_066666401.1">
    <property type="nucleotide sequence ID" value="NZ_LYVF01000040.1"/>
</dbReference>
<name>A0A1B7LIG3_9FIRM</name>
<protein>
    <submittedName>
        <fullName evidence="2">Phosphohydrolase</fullName>
    </submittedName>
</protein>